<feature type="domain" description="Ig-like" evidence="20">
    <location>
        <begin position="53"/>
        <end position="144"/>
    </location>
</feature>
<dbReference type="InterPro" id="IPR013783">
    <property type="entry name" value="Ig-like_fold"/>
</dbReference>
<keyword evidence="9 18" id="KW-1133">Transmembrane helix</keyword>
<feature type="domain" description="Fibronectin type-III" evidence="21">
    <location>
        <begin position="938"/>
        <end position="1034"/>
    </location>
</feature>
<feature type="domain" description="Ig-like" evidence="20">
    <location>
        <begin position="440"/>
        <end position="521"/>
    </location>
</feature>
<keyword evidence="23" id="KW-1185">Reference proteome</keyword>
<comment type="function">
    <text evidence="15">Neural cell adhesion molecule involved in the dynamics of cell adhesion and in the generation of transmembrane signals at tyrosine kinase receptors. During brain development, critical in multiple processes, including neuronal migration, axonal growth and fasciculation, and synaptogenesis. In the mature brain, plays a role in the dynamics of neuronal structure and function, including synaptic plasticity.</text>
</comment>
<feature type="chain" id="PRO_5017466311" description="Neural cell adhesion molecule L1" evidence="19">
    <location>
        <begin position="37"/>
        <end position="1199"/>
    </location>
</feature>
<dbReference type="Gene3D" id="2.60.40.10">
    <property type="entry name" value="Immunoglobulins"/>
    <property type="match status" value="11"/>
</dbReference>
<sequence length="1199" mass="133409">MPSAQCHQAGRRGQCVPFPLGLLLLLLSLALEPGQAVMHIPAKYQISEFKQPPIITVQPESLTAFAPEDINLTCEATGNPRPSFRWVKDGEEFDPTSDPQLTTSPNSGSFFASGNDPISQYEGKYSCYAFNSLGTAVSNEAQIIIENAPMHVKEKKIRKKAEEGDSAVLNCNPPLSTVPPNIHWMDKNMRHIEQSARVTQGQDGNLYFANVKADDSRNDYICHAQYISARTILPKEPISLIVTTTNSVVRNRRPHLLLPTNSHSTHLALRGKKLELECIAEGLPTPTIQWVRKDGALSESRISKQNFNRLLLFTNVSESDDGEYQCTASNSQGVAMHSYTITVEAAPYWIKQPESQIYAPGETVRLHCQAEGIPTPSITWSLNGVPTSGVELDPRRSVEGGTLILEDVQPTDTAIYQCAASNTHGTALLNAYIYVIELPPQILTDDGLSYSVTEGQTAQLNCESFGSPKPRVTWESESSDMLLSDPRASLLASGSLQITKVSKEDQATYICSVLSTNLSITANLEVLNKTVIVSPPESLRVQHGDMAVLNCQAQVDSKLMPPVFQWRKNGQKIFDSPSDDKYTVDGSTLIVSHIQHEDEGMYTCNVITRLDMAHASGSIIIIDKPDPPLHLIMLDITDRGLTLSWKPGDDHNSPVLEFMVEYEEEQFGKGEWIEAIRVSGEMDQAYIPLRPFGTYRFRVTAVNEVGKSKPTVLTDIHRTPPAAPDMNPEDVRSESVDPDILVITWEEMDPQTFNGPGFKYRVMWRRTVGQGPQWHHNYTSMPPFIVPDVGTFTPFDIKVQAINDFGEAPDPDPEIGYSGEDVPLEAPLGVGVEVMNSTAVKVKWAPVNTQSVRGHLLGYKVHLRRLGSRSGRERRGKREMDKENVVTVKTGASEEHKVLGGLQPFSHYTTSVSAFNSKGEGPHSEPINFHTPEGVPSPPTSLHLDSPSDTELTLHWTPPAHPNGILIGYFLQYQKISDNEDGTMHSETINNHTATHIMLHKLDPQSRYRFYLRGQTMAGKGEVIIKEGATMLDGGPPTNISISAGRTYANISWVSGDRHRNVAFYIHYINKNANIKWTRSETLNSTQRFYQLQGLEPGCKYRLLFISNKTFWDTVIQTQGEGMIPVREAFVTQGWFIGLISVIVVLLLVLIILCIIKRTKGGKYSVKDKEECQVDSEARPMKDEQFGEYRSLDRYELRC</sequence>
<dbReference type="SUPFAM" id="SSF48726">
    <property type="entry name" value="Immunoglobulin"/>
    <property type="match status" value="6"/>
</dbReference>
<dbReference type="PROSITE" id="PS50853">
    <property type="entry name" value="FN3"/>
    <property type="match status" value="4"/>
</dbReference>
<evidence type="ECO:0000256" key="6">
    <source>
        <dbReference type="ARBA" id="ARBA00022729"/>
    </source>
</evidence>
<keyword evidence="10 18" id="KW-0472">Membrane</keyword>
<feature type="region of interest" description="Disordered" evidence="17">
    <location>
        <begin position="89"/>
        <end position="109"/>
    </location>
</feature>
<dbReference type="Pfam" id="PF00047">
    <property type="entry name" value="ig"/>
    <property type="match status" value="1"/>
</dbReference>
<feature type="region of interest" description="Disordered" evidence="17">
    <location>
        <begin position="916"/>
        <end position="949"/>
    </location>
</feature>
<evidence type="ECO:0000313" key="22">
    <source>
        <dbReference type="Ensembl" id="ENSPKIP00000037434.1"/>
    </source>
</evidence>
<feature type="signal peptide" evidence="19">
    <location>
        <begin position="1"/>
        <end position="36"/>
    </location>
</feature>
<dbReference type="PANTHER" id="PTHR44170">
    <property type="entry name" value="PROTEIN SIDEKICK"/>
    <property type="match status" value="1"/>
</dbReference>
<dbReference type="Pfam" id="PF00041">
    <property type="entry name" value="fn3"/>
    <property type="match status" value="3"/>
</dbReference>
<dbReference type="FunFam" id="2.60.40.10:FF:000028">
    <property type="entry name" value="Neuronal cell adhesion molecule"/>
    <property type="match status" value="1"/>
</dbReference>
<dbReference type="GO" id="GO:0098632">
    <property type="term" value="F:cell-cell adhesion mediator activity"/>
    <property type="evidence" value="ECO:0007669"/>
    <property type="project" value="TreeGrafter"/>
</dbReference>
<evidence type="ECO:0000256" key="16">
    <source>
        <dbReference type="ARBA" id="ARBA00074488"/>
    </source>
</evidence>
<dbReference type="Proteomes" id="UP000261540">
    <property type="component" value="Unplaced"/>
</dbReference>
<dbReference type="GO" id="GO:0005886">
    <property type="term" value="C:plasma membrane"/>
    <property type="evidence" value="ECO:0007669"/>
    <property type="project" value="UniProtKB-SubCell"/>
</dbReference>
<dbReference type="InterPro" id="IPR003599">
    <property type="entry name" value="Ig_sub"/>
</dbReference>
<feature type="domain" description="Ig-like" evidence="20">
    <location>
        <begin position="347"/>
        <end position="434"/>
    </location>
</feature>
<proteinExistence type="inferred from homology"/>
<feature type="domain" description="Ig-like" evidence="20">
    <location>
        <begin position="149"/>
        <end position="239"/>
    </location>
</feature>
<dbReference type="AlphaFoldDB" id="A0A3B3T3K3"/>
<feature type="domain" description="Fibronectin type-III" evidence="21">
    <location>
        <begin position="627"/>
        <end position="722"/>
    </location>
</feature>
<evidence type="ECO:0000256" key="1">
    <source>
        <dbReference type="ARBA" id="ARBA00004251"/>
    </source>
</evidence>
<reference evidence="22" key="1">
    <citation type="submission" date="2025-08" db="UniProtKB">
        <authorList>
            <consortium name="Ensembl"/>
        </authorList>
    </citation>
    <scope>IDENTIFICATION</scope>
</reference>
<keyword evidence="7" id="KW-0677">Repeat</keyword>
<comment type="similarity">
    <text evidence="3">Belongs to the immunoglobulin superfamily. L1/neurofascin/NgCAM family.</text>
</comment>
<evidence type="ECO:0000256" key="15">
    <source>
        <dbReference type="ARBA" id="ARBA00060042"/>
    </source>
</evidence>
<dbReference type="GO" id="GO:0007411">
    <property type="term" value="P:axon guidance"/>
    <property type="evidence" value="ECO:0007669"/>
    <property type="project" value="TreeGrafter"/>
</dbReference>
<evidence type="ECO:0000256" key="9">
    <source>
        <dbReference type="ARBA" id="ARBA00022989"/>
    </source>
</evidence>
<feature type="domain" description="Ig-like" evidence="20">
    <location>
        <begin position="529"/>
        <end position="606"/>
    </location>
</feature>
<keyword evidence="8" id="KW-0130">Cell adhesion</keyword>
<dbReference type="SMART" id="SM00060">
    <property type="entry name" value="FN3"/>
    <property type="match status" value="5"/>
</dbReference>
<evidence type="ECO:0000256" key="13">
    <source>
        <dbReference type="ARBA" id="ARBA00023273"/>
    </source>
</evidence>
<evidence type="ECO:0000256" key="8">
    <source>
        <dbReference type="ARBA" id="ARBA00022889"/>
    </source>
</evidence>
<evidence type="ECO:0000256" key="5">
    <source>
        <dbReference type="ARBA" id="ARBA00022692"/>
    </source>
</evidence>
<comment type="subcellular location">
    <subcellularLocation>
        <location evidence="1">Cell membrane</location>
        <topology evidence="1">Single-pass type I membrane protein</topology>
    </subcellularLocation>
    <subcellularLocation>
        <location evidence="2">Cell projection</location>
        <location evidence="2">Growth cone</location>
    </subcellularLocation>
</comment>
<dbReference type="FunFam" id="2.60.40.10:FF:000078">
    <property type="entry name" value="Neuronal cell adhesion molecule"/>
    <property type="match status" value="1"/>
</dbReference>
<dbReference type="InterPro" id="IPR036116">
    <property type="entry name" value="FN3_sf"/>
</dbReference>
<dbReference type="PANTHER" id="PTHR44170:SF36">
    <property type="entry name" value="L1 CELL ADHESION MOLECULE"/>
    <property type="match status" value="1"/>
</dbReference>
<dbReference type="PROSITE" id="PS50835">
    <property type="entry name" value="IG_LIKE"/>
    <property type="match status" value="6"/>
</dbReference>
<accession>A0A3B3T3K3</accession>
<dbReference type="InterPro" id="IPR003598">
    <property type="entry name" value="Ig_sub2"/>
</dbReference>
<dbReference type="InterPro" id="IPR036179">
    <property type="entry name" value="Ig-like_dom_sf"/>
</dbReference>
<feature type="domain" description="Fibronectin type-III" evidence="21">
    <location>
        <begin position="727"/>
        <end position="821"/>
    </location>
</feature>
<dbReference type="FunFam" id="2.60.40.10:FF:000057">
    <property type="entry name" value="neural cell adhesion molecule L1"/>
    <property type="match status" value="1"/>
</dbReference>
<dbReference type="SMART" id="SM00409">
    <property type="entry name" value="IG"/>
    <property type="match status" value="6"/>
</dbReference>
<dbReference type="GO" id="GO:0030426">
    <property type="term" value="C:growth cone"/>
    <property type="evidence" value="ECO:0007669"/>
    <property type="project" value="UniProtKB-SubCell"/>
</dbReference>
<dbReference type="STRING" id="1676925.ENSPKIP00000037434"/>
<evidence type="ECO:0000256" key="17">
    <source>
        <dbReference type="SAM" id="MobiDB-lite"/>
    </source>
</evidence>
<evidence type="ECO:0000256" key="10">
    <source>
        <dbReference type="ARBA" id="ARBA00023136"/>
    </source>
</evidence>
<dbReference type="InterPro" id="IPR003961">
    <property type="entry name" value="FN3_dom"/>
</dbReference>
<evidence type="ECO:0000256" key="11">
    <source>
        <dbReference type="ARBA" id="ARBA00023157"/>
    </source>
</evidence>
<evidence type="ECO:0000256" key="19">
    <source>
        <dbReference type="SAM" id="SignalP"/>
    </source>
</evidence>
<keyword evidence="14" id="KW-0393">Immunoglobulin domain</keyword>
<feature type="compositionally biased region" description="Polar residues" evidence="17">
    <location>
        <begin position="97"/>
        <end position="109"/>
    </location>
</feature>
<protein>
    <recommendedName>
        <fullName evidence="16">Neural cell adhesion molecule L1</fullName>
    </recommendedName>
</protein>
<feature type="domain" description="Ig-like" evidence="20">
    <location>
        <begin position="254"/>
        <end position="342"/>
    </location>
</feature>
<dbReference type="InterPro" id="IPR007110">
    <property type="entry name" value="Ig-like_dom"/>
</dbReference>
<keyword evidence="11" id="KW-1015">Disulfide bond</keyword>
<dbReference type="FunFam" id="2.60.40.10:FF:002563">
    <property type="entry name" value="Neural cell adhesion molecule L1"/>
    <property type="match status" value="1"/>
</dbReference>
<keyword evidence="6 19" id="KW-0732">Signal</keyword>
<keyword evidence="12" id="KW-0325">Glycoprotein</keyword>
<evidence type="ECO:0000259" key="20">
    <source>
        <dbReference type="PROSITE" id="PS50835"/>
    </source>
</evidence>
<dbReference type="SMART" id="SM00408">
    <property type="entry name" value="IGc2"/>
    <property type="match status" value="5"/>
</dbReference>
<feature type="transmembrane region" description="Helical" evidence="18">
    <location>
        <begin position="1135"/>
        <end position="1156"/>
    </location>
</feature>
<evidence type="ECO:0000313" key="23">
    <source>
        <dbReference type="Proteomes" id="UP000261540"/>
    </source>
</evidence>
<keyword evidence="4" id="KW-1003">Cell membrane</keyword>
<evidence type="ECO:0000256" key="2">
    <source>
        <dbReference type="ARBA" id="ARBA00004624"/>
    </source>
</evidence>
<dbReference type="FunFam" id="2.60.40.10:FF:000005">
    <property type="entry name" value="Neuronal cell adhesion molecule"/>
    <property type="match status" value="1"/>
</dbReference>
<dbReference type="InterPro" id="IPR013151">
    <property type="entry name" value="Immunoglobulin_dom"/>
</dbReference>
<name>A0A3B3T3K3_9TELE</name>
<evidence type="ECO:0000256" key="12">
    <source>
        <dbReference type="ARBA" id="ARBA00023180"/>
    </source>
</evidence>
<evidence type="ECO:0000259" key="21">
    <source>
        <dbReference type="PROSITE" id="PS50853"/>
    </source>
</evidence>
<evidence type="ECO:0000256" key="7">
    <source>
        <dbReference type="ARBA" id="ARBA00022737"/>
    </source>
</evidence>
<evidence type="ECO:0000256" key="3">
    <source>
        <dbReference type="ARBA" id="ARBA00008588"/>
    </source>
</evidence>
<dbReference type="InterPro" id="IPR026966">
    <property type="entry name" value="Neurofascin/L1/NrCAM_C"/>
</dbReference>
<dbReference type="SUPFAM" id="SSF49265">
    <property type="entry name" value="Fibronectin type III"/>
    <property type="match status" value="3"/>
</dbReference>
<evidence type="ECO:0000256" key="14">
    <source>
        <dbReference type="ARBA" id="ARBA00023319"/>
    </source>
</evidence>
<organism evidence="22 23">
    <name type="scientific">Paramormyrops kingsleyae</name>
    <dbReference type="NCBI Taxonomy" id="1676925"/>
    <lineage>
        <taxon>Eukaryota</taxon>
        <taxon>Metazoa</taxon>
        <taxon>Chordata</taxon>
        <taxon>Craniata</taxon>
        <taxon>Vertebrata</taxon>
        <taxon>Euteleostomi</taxon>
        <taxon>Actinopterygii</taxon>
        <taxon>Neopterygii</taxon>
        <taxon>Teleostei</taxon>
        <taxon>Osteoglossocephala</taxon>
        <taxon>Osteoglossomorpha</taxon>
        <taxon>Osteoglossiformes</taxon>
        <taxon>Mormyridae</taxon>
        <taxon>Paramormyrops</taxon>
    </lineage>
</organism>
<evidence type="ECO:0000256" key="18">
    <source>
        <dbReference type="SAM" id="Phobius"/>
    </source>
</evidence>
<evidence type="ECO:0000256" key="4">
    <source>
        <dbReference type="ARBA" id="ARBA00022475"/>
    </source>
</evidence>
<dbReference type="GeneTree" id="ENSGT00940000157506"/>
<dbReference type="GO" id="GO:0007420">
    <property type="term" value="P:brain development"/>
    <property type="evidence" value="ECO:0007669"/>
    <property type="project" value="TreeGrafter"/>
</dbReference>
<keyword evidence="13" id="KW-0966">Cell projection</keyword>
<dbReference type="Ensembl" id="ENSPKIT00000018399.1">
    <property type="protein sequence ID" value="ENSPKIP00000037434.1"/>
    <property type="gene ID" value="ENSPKIG00000015616.1"/>
</dbReference>
<dbReference type="CDD" id="cd00063">
    <property type="entry name" value="FN3"/>
    <property type="match status" value="5"/>
</dbReference>
<feature type="domain" description="Fibronectin type-III" evidence="21">
    <location>
        <begin position="826"/>
        <end position="934"/>
    </location>
</feature>
<reference evidence="22" key="2">
    <citation type="submission" date="2025-09" db="UniProtKB">
        <authorList>
            <consortium name="Ensembl"/>
        </authorList>
    </citation>
    <scope>IDENTIFICATION</scope>
</reference>
<dbReference type="Pfam" id="PF13927">
    <property type="entry name" value="Ig_3"/>
    <property type="match status" value="5"/>
</dbReference>
<dbReference type="FunFam" id="2.60.40.10:FF:000367">
    <property type="entry name" value="Neural cell adhesion molecule L1-like protein"/>
    <property type="match status" value="1"/>
</dbReference>
<keyword evidence="5 18" id="KW-0812">Transmembrane</keyword>
<dbReference type="Pfam" id="PF13882">
    <property type="entry name" value="Bravo_FIGEY"/>
    <property type="match status" value="1"/>
</dbReference>